<dbReference type="Proteomes" id="UP000284842">
    <property type="component" value="Unassembled WGS sequence"/>
</dbReference>
<organism evidence="2 3">
    <name type="scientific">Panaeolus cyanescens</name>
    <dbReference type="NCBI Taxonomy" id="181874"/>
    <lineage>
        <taxon>Eukaryota</taxon>
        <taxon>Fungi</taxon>
        <taxon>Dikarya</taxon>
        <taxon>Basidiomycota</taxon>
        <taxon>Agaricomycotina</taxon>
        <taxon>Agaricomycetes</taxon>
        <taxon>Agaricomycetidae</taxon>
        <taxon>Agaricales</taxon>
        <taxon>Agaricineae</taxon>
        <taxon>Galeropsidaceae</taxon>
        <taxon>Panaeolus</taxon>
    </lineage>
</organism>
<gene>
    <name evidence="2" type="ORF">CVT24_002360</name>
</gene>
<proteinExistence type="predicted"/>
<comment type="caution">
    <text evidence="2">The sequence shown here is derived from an EMBL/GenBank/DDBJ whole genome shotgun (WGS) entry which is preliminary data.</text>
</comment>
<evidence type="ECO:0000313" key="2">
    <source>
        <dbReference type="EMBL" id="PPQ88064.1"/>
    </source>
</evidence>
<keyword evidence="3" id="KW-1185">Reference proteome</keyword>
<reference evidence="2 3" key="1">
    <citation type="journal article" date="2018" name="Evol. Lett.">
        <title>Horizontal gene cluster transfer increased hallucinogenic mushroom diversity.</title>
        <authorList>
            <person name="Reynolds H.T."/>
            <person name="Vijayakumar V."/>
            <person name="Gluck-Thaler E."/>
            <person name="Korotkin H.B."/>
            <person name="Matheny P.B."/>
            <person name="Slot J.C."/>
        </authorList>
    </citation>
    <scope>NUCLEOTIDE SEQUENCE [LARGE SCALE GENOMIC DNA]</scope>
    <source>
        <strain evidence="2 3">2629</strain>
    </source>
</reference>
<dbReference type="InParanoid" id="A0A409XBG6"/>
<accession>A0A409XBG6</accession>
<sequence>MTELCIHLAGVNIETSVFFEDGGAVSLACHEFEDSDVEMDGPPDCGCGENQLSHYEIDGSVRADLPERCLWHVDGPIGVPTTQPMPHKQSTTASHPKPGRSWESVTTEDDIEDANNSMDIENERRDLPPGNQQSTVSAAKPSLDRRVKSWNRMVEAANVSGKKANHARTNKVTKNCRVFLKVLGNSNQINIRVAGRH</sequence>
<feature type="region of interest" description="Disordered" evidence="1">
    <location>
        <begin position="79"/>
        <end position="143"/>
    </location>
</feature>
<evidence type="ECO:0000313" key="3">
    <source>
        <dbReference type="Proteomes" id="UP000284842"/>
    </source>
</evidence>
<dbReference type="OrthoDB" id="3108561at2759"/>
<dbReference type="EMBL" id="NHTK01004133">
    <property type="protein sequence ID" value="PPQ88064.1"/>
    <property type="molecule type" value="Genomic_DNA"/>
</dbReference>
<dbReference type="AlphaFoldDB" id="A0A409XBG6"/>
<evidence type="ECO:0000256" key="1">
    <source>
        <dbReference type="SAM" id="MobiDB-lite"/>
    </source>
</evidence>
<protein>
    <submittedName>
        <fullName evidence="2">Uncharacterized protein</fullName>
    </submittedName>
</protein>
<feature type="compositionally biased region" description="Polar residues" evidence="1">
    <location>
        <begin position="80"/>
        <end position="94"/>
    </location>
</feature>
<name>A0A409XBG6_9AGAR</name>